<evidence type="ECO:0000256" key="1">
    <source>
        <dbReference type="SAM" id="Phobius"/>
    </source>
</evidence>
<keyword evidence="1" id="KW-0812">Transmembrane</keyword>
<keyword evidence="1" id="KW-1133">Transmembrane helix</keyword>
<dbReference type="Proteomes" id="UP000451860">
    <property type="component" value="Unassembled WGS sequence"/>
</dbReference>
<comment type="caution">
    <text evidence="2">The sequence shown here is derived from an EMBL/GenBank/DDBJ whole genome shotgun (WGS) entry which is preliminary data.</text>
</comment>
<feature type="transmembrane region" description="Helical" evidence="1">
    <location>
        <begin position="15"/>
        <end position="35"/>
    </location>
</feature>
<name>A0A7J5USB2_9MICO</name>
<organism evidence="2 3">
    <name type="scientific">Georgenia thermotolerans</name>
    <dbReference type="NCBI Taxonomy" id="527326"/>
    <lineage>
        <taxon>Bacteria</taxon>
        <taxon>Bacillati</taxon>
        <taxon>Actinomycetota</taxon>
        <taxon>Actinomycetes</taxon>
        <taxon>Micrococcales</taxon>
        <taxon>Bogoriellaceae</taxon>
        <taxon>Georgenia</taxon>
    </lineage>
</organism>
<gene>
    <name evidence="2" type="ORF">GB883_06030</name>
</gene>
<dbReference type="EMBL" id="WHJE01000017">
    <property type="protein sequence ID" value="KAE8765044.1"/>
    <property type="molecule type" value="Genomic_DNA"/>
</dbReference>
<dbReference type="RefSeq" id="WP_152199655.1">
    <property type="nucleotide sequence ID" value="NZ_VUKF01000001.1"/>
</dbReference>
<accession>A0A7J5USB2</accession>
<dbReference type="AlphaFoldDB" id="A0A7J5USB2"/>
<sequence length="148" mass="15683">MSTVEETTTRRQRSWLYITAIVLLVALAVGGLLAFRGARVTQAAQSKADELIALLEDRGARAPSREQIVHVLGADGGAVCANPNDALSRAIFLGQLANGAAGPGYRPVIADNKVVQGQLAIMQVYCPDQLPEFVQTVEGLKLDEKVAG</sequence>
<protein>
    <submittedName>
        <fullName evidence="2">Uncharacterized protein</fullName>
    </submittedName>
</protein>
<keyword evidence="1" id="KW-0472">Membrane</keyword>
<keyword evidence="3" id="KW-1185">Reference proteome</keyword>
<evidence type="ECO:0000313" key="3">
    <source>
        <dbReference type="Proteomes" id="UP000451860"/>
    </source>
</evidence>
<reference evidence="2 3" key="1">
    <citation type="submission" date="2019-10" db="EMBL/GenBank/DDBJ databases">
        <title>Georgenia wutianyii sp. nov. and Georgenia yuyongxinii sp. nov. isolated from plateau pika (Ochotona curzoniae) in the Qinghai-Tibet plateau of China.</title>
        <authorList>
            <person name="Tian Z."/>
        </authorList>
    </citation>
    <scope>NUCLEOTIDE SEQUENCE [LARGE SCALE GENOMIC DNA]</scope>
    <source>
        <strain evidence="2 3">DSM 21501</strain>
    </source>
</reference>
<dbReference type="OrthoDB" id="3628158at2"/>
<proteinExistence type="predicted"/>
<evidence type="ECO:0000313" key="2">
    <source>
        <dbReference type="EMBL" id="KAE8765044.1"/>
    </source>
</evidence>